<dbReference type="InterPro" id="IPR029787">
    <property type="entry name" value="Nucleotide_cyclase"/>
</dbReference>
<feature type="region of interest" description="Disordered" evidence="4">
    <location>
        <begin position="499"/>
        <end position="523"/>
    </location>
</feature>
<dbReference type="NCBIfam" id="TIGR00254">
    <property type="entry name" value="GGDEF"/>
    <property type="match status" value="1"/>
</dbReference>
<dbReference type="SMART" id="SM00267">
    <property type="entry name" value="GGDEF"/>
    <property type="match status" value="1"/>
</dbReference>
<evidence type="ECO:0000256" key="5">
    <source>
        <dbReference type="SAM" id="Phobius"/>
    </source>
</evidence>
<dbReference type="PANTHER" id="PTHR45138">
    <property type="entry name" value="REGULATORY COMPONENTS OF SENSORY TRANSDUCTION SYSTEM"/>
    <property type="match status" value="1"/>
</dbReference>
<accession>A0A517PT35</accession>
<keyword evidence="8" id="KW-1185">Reference proteome</keyword>
<dbReference type="EC" id="2.7.7.65" evidence="1"/>
<keyword evidence="5" id="KW-0472">Membrane</keyword>
<evidence type="ECO:0000256" key="3">
    <source>
        <dbReference type="SAM" id="Coils"/>
    </source>
</evidence>
<name>A0A517PT35_9PLAN</name>
<reference evidence="7 8" key="1">
    <citation type="submission" date="2019-02" db="EMBL/GenBank/DDBJ databases">
        <title>Deep-cultivation of Planctomycetes and their phenomic and genomic characterization uncovers novel biology.</title>
        <authorList>
            <person name="Wiegand S."/>
            <person name="Jogler M."/>
            <person name="Boedeker C."/>
            <person name="Pinto D."/>
            <person name="Vollmers J."/>
            <person name="Rivas-Marin E."/>
            <person name="Kohn T."/>
            <person name="Peeters S.H."/>
            <person name="Heuer A."/>
            <person name="Rast P."/>
            <person name="Oberbeckmann S."/>
            <person name="Bunk B."/>
            <person name="Jeske O."/>
            <person name="Meyerdierks A."/>
            <person name="Storesund J.E."/>
            <person name="Kallscheuer N."/>
            <person name="Luecker S."/>
            <person name="Lage O.M."/>
            <person name="Pohl T."/>
            <person name="Merkel B.J."/>
            <person name="Hornburger P."/>
            <person name="Mueller R.-W."/>
            <person name="Bruemmer F."/>
            <person name="Labrenz M."/>
            <person name="Spormann A.M."/>
            <person name="Op den Camp H."/>
            <person name="Overmann J."/>
            <person name="Amann R."/>
            <person name="Jetten M.S.M."/>
            <person name="Mascher T."/>
            <person name="Medema M.H."/>
            <person name="Devos D.P."/>
            <person name="Kaster A.-K."/>
            <person name="Ovreas L."/>
            <person name="Rohde M."/>
            <person name="Galperin M.Y."/>
            <person name="Jogler C."/>
        </authorList>
    </citation>
    <scope>NUCLEOTIDE SEQUENCE [LARGE SCALE GENOMIC DNA]</scope>
    <source>
        <strain evidence="7 8">HG66A1</strain>
    </source>
</reference>
<dbReference type="AlphaFoldDB" id="A0A517PT35"/>
<dbReference type="Proteomes" id="UP000320421">
    <property type="component" value="Chromosome"/>
</dbReference>
<evidence type="ECO:0000256" key="2">
    <source>
        <dbReference type="ARBA" id="ARBA00034247"/>
    </source>
</evidence>
<evidence type="ECO:0000256" key="1">
    <source>
        <dbReference type="ARBA" id="ARBA00012528"/>
    </source>
</evidence>
<dbReference type="Pfam" id="PF00990">
    <property type="entry name" value="GGDEF"/>
    <property type="match status" value="1"/>
</dbReference>
<organism evidence="7 8">
    <name type="scientific">Gimesia chilikensis</name>
    <dbReference type="NCBI Taxonomy" id="2605989"/>
    <lineage>
        <taxon>Bacteria</taxon>
        <taxon>Pseudomonadati</taxon>
        <taxon>Planctomycetota</taxon>
        <taxon>Planctomycetia</taxon>
        <taxon>Planctomycetales</taxon>
        <taxon>Planctomycetaceae</taxon>
        <taxon>Gimesia</taxon>
    </lineage>
</organism>
<feature type="domain" description="GGDEF" evidence="6">
    <location>
        <begin position="361"/>
        <end position="490"/>
    </location>
</feature>
<dbReference type="Gene3D" id="3.30.70.270">
    <property type="match status" value="1"/>
</dbReference>
<proteinExistence type="predicted"/>
<dbReference type="InterPro" id="IPR035965">
    <property type="entry name" value="PAS-like_dom_sf"/>
</dbReference>
<dbReference type="GO" id="GO:1902201">
    <property type="term" value="P:negative regulation of bacterial-type flagellum-dependent cell motility"/>
    <property type="evidence" value="ECO:0007669"/>
    <property type="project" value="TreeGrafter"/>
</dbReference>
<keyword evidence="3" id="KW-0175">Coiled coil</keyword>
<dbReference type="EMBL" id="CP036266">
    <property type="protein sequence ID" value="QDT22537.1"/>
    <property type="molecule type" value="Genomic_DNA"/>
</dbReference>
<dbReference type="PANTHER" id="PTHR45138:SF9">
    <property type="entry name" value="DIGUANYLATE CYCLASE DGCM-RELATED"/>
    <property type="match status" value="1"/>
</dbReference>
<dbReference type="Gene3D" id="3.30.450.20">
    <property type="entry name" value="PAS domain"/>
    <property type="match status" value="1"/>
</dbReference>
<dbReference type="SUPFAM" id="SSF55073">
    <property type="entry name" value="Nucleotide cyclase"/>
    <property type="match status" value="1"/>
</dbReference>
<keyword evidence="5" id="KW-0812">Transmembrane</keyword>
<dbReference type="GO" id="GO:0043709">
    <property type="term" value="P:cell adhesion involved in single-species biofilm formation"/>
    <property type="evidence" value="ECO:0007669"/>
    <property type="project" value="TreeGrafter"/>
</dbReference>
<feature type="transmembrane region" description="Helical" evidence="5">
    <location>
        <begin position="6"/>
        <end position="30"/>
    </location>
</feature>
<evidence type="ECO:0000313" key="7">
    <source>
        <dbReference type="EMBL" id="QDT22537.1"/>
    </source>
</evidence>
<protein>
    <recommendedName>
        <fullName evidence="1">diguanylate cyclase</fullName>
        <ecNumber evidence="1">2.7.7.65</ecNumber>
    </recommendedName>
</protein>
<gene>
    <name evidence="7" type="primary">ycdT_1</name>
    <name evidence="7" type="ORF">HG66A1_43450</name>
</gene>
<dbReference type="RefSeq" id="WP_145188552.1">
    <property type="nucleotide sequence ID" value="NZ_CP036266.1"/>
</dbReference>
<feature type="transmembrane region" description="Helical" evidence="5">
    <location>
        <begin position="145"/>
        <end position="164"/>
    </location>
</feature>
<dbReference type="InterPro" id="IPR013656">
    <property type="entry name" value="PAS_4"/>
</dbReference>
<dbReference type="Pfam" id="PF08448">
    <property type="entry name" value="PAS_4"/>
    <property type="match status" value="1"/>
</dbReference>
<feature type="coiled-coil region" evidence="3">
    <location>
        <begin position="296"/>
        <end position="333"/>
    </location>
</feature>
<keyword evidence="7" id="KW-0808">Transferase</keyword>
<dbReference type="InterPro" id="IPR050469">
    <property type="entry name" value="Diguanylate_Cyclase"/>
</dbReference>
<sequence length="613" mass="68169">MRVSVTFRIVTGLVILTLSTMLIACSLNLAPNLSRLQMEDRARYCEALAVSSSLFLTQRNSEALQDYLAAVVKHNPDISSAVLRKQDGEVFLHAGPTVNLTDADLASKFNQVRIELREQNLPWGQLEIYYPIQHGSLQSLWYRPMTRYIVFVVGCCFLLFALFLRKTLQSLNPSRVIPGRVQEALDTLAGGLLILDTKEQIVLANKTIARALRTTPEQLQGQPVGKLPWMIQSETEDESENILPWTRVLTDGETHKGITLSLESNTTVADCFVVSCAPVQDDEGRSRGVLVSFEDVTELEKKKSELRKMLQALHESREEIQQKNQELEYLATRDPLTSCLNRRSFYEQMETLWAEAKEQGTPLGCVLLDIDHFKSINDNHGHSTGDLVLKGIGATLMELVTAPGVLCRYGGEEFCILLPGHDIDQTAQVAEEYRRAVERLEFEELKVTSSFGATAVSLGAENAQDLLDEADKCLYAAKRGGRNQVSRWDLVPRDMDFSEPVAREPAPVGQTPDSQGSEAQEPAISSEAALRLGQTMDGLGQMIDRQDFDGLADLADEVHTLAKEQNLPEVAAAAGQLRDAATTMDVVEVIYLTNQLMEQCREYQSQHIETVAD</sequence>
<dbReference type="InterPro" id="IPR043128">
    <property type="entry name" value="Rev_trsase/Diguanyl_cyclase"/>
</dbReference>
<keyword evidence="7" id="KW-0548">Nucleotidyltransferase</keyword>
<comment type="catalytic activity">
    <reaction evidence="2">
        <text>2 GTP = 3',3'-c-di-GMP + 2 diphosphate</text>
        <dbReference type="Rhea" id="RHEA:24898"/>
        <dbReference type="ChEBI" id="CHEBI:33019"/>
        <dbReference type="ChEBI" id="CHEBI:37565"/>
        <dbReference type="ChEBI" id="CHEBI:58805"/>
        <dbReference type="EC" id="2.7.7.65"/>
    </reaction>
</comment>
<dbReference type="GO" id="GO:0005886">
    <property type="term" value="C:plasma membrane"/>
    <property type="evidence" value="ECO:0007669"/>
    <property type="project" value="TreeGrafter"/>
</dbReference>
<dbReference type="PROSITE" id="PS51257">
    <property type="entry name" value="PROKAR_LIPOPROTEIN"/>
    <property type="match status" value="1"/>
</dbReference>
<evidence type="ECO:0000313" key="8">
    <source>
        <dbReference type="Proteomes" id="UP000320421"/>
    </source>
</evidence>
<dbReference type="FunFam" id="3.30.70.270:FF:000001">
    <property type="entry name" value="Diguanylate cyclase domain protein"/>
    <property type="match status" value="1"/>
</dbReference>
<evidence type="ECO:0000256" key="4">
    <source>
        <dbReference type="SAM" id="MobiDB-lite"/>
    </source>
</evidence>
<keyword evidence="5" id="KW-1133">Transmembrane helix</keyword>
<dbReference type="PROSITE" id="PS50887">
    <property type="entry name" value="GGDEF"/>
    <property type="match status" value="1"/>
</dbReference>
<dbReference type="InterPro" id="IPR000160">
    <property type="entry name" value="GGDEF_dom"/>
</dbReference>
<evidence type="ECO:0000259" key="6">
    <source>
        <dbReference type="PROSITE" id="PS50887"/>
    </source>
</evidence>
<dbReference type="SUPFAM" id="SSF55785">
    <property type="entry name" value="PYP-like sensor domain (PAS domain)"/>
    <property type="match status" value="1"/>
</dbReference>
<dbReference type="GO" id="GO:0052621">
    <property type="term" value="F:diguanylate cyclase activity"/>
    <property type="evidence" value="ECO:0007669"/>
    <property type="project" value="UniProtKB-EC"/>
</dbReference>
<dbReference type="OrthoDB" id="243535at2"/>
<dbReference type="CDD" id="cd01949">
    <property type="entry name" value="GGDEF"/>
    <property type="match status" value="1"/>
</dbReference>